<keyword evidence="2" id="KW-1185">Reference proteome</keyword>
<proteinExistence type="predicted"/>
<organism evidence="1 2">
    <name type="scientific">Sinorhizobium phage phiN3</name>
    <dbReference type="NCBI Taxonomy" id="1647405"/>
    <lineage>
        <taxon>Viruses</taxon>
        <taxon>Duplodnaviria</taxon>
        <taxon>Heunggongvirae</taxon>
        <taxon>Uroviricota</taxon>
        <taxon>Caudoviricetes</taxon>
        <taxon>Emdodecavirus</taxon>
        <taxon>Emdodecavirus N3</taxon>
    </lineage>
</organism>
<dbReference type="Proteomes" id="UP000202958">
    <property type="component" value="Segment"/>
</dbReference>
<evidence type="ECO:0000313" key="1">
    <source>
        <dbReference type="EMBL" id="AKF13610.1"/>
    </source>
</evidence>
<dbReference type="GeneID" id="26639082"/>
<accession>A0A0F6YPJ0</accession>
<reference evidence="1 2" key="1">
    <citation type="submission" date="2015-04" db="EMBL/GenBank/DDBJ databases">
        <authorList>
            <person name="Hodson T.S."/>
            <person name="Hyde J.R."/>
            <person name="Schouten J.T."/>
            <person name="Crockett J.T."/>
            <person name="Smith T.A."/>
            <person name="Merrill B.D."/>
            <person name="Crook M.B."/>
            <person name="Griffitts J.S."/>
            <person name="Burnett S.H."/>
            <person name="Grose J.H."/>
            <person name="Breakwell D.P."/>
        </authorList>
    </citation>
    <scope>NUCLEOTIDE SEQUENCE [LARGE SCALE GENOMIC DNA]</scope>
</reference>
<evidence type="ECO:0000313" key="2">
    <source>
        <dbReference type="Proteomes" id="UP000202958"/>
    </source>
</evidence>
<protein>
    <submittedName>
        <fullName evidence="1">Uncharacterized protein</fullName>
    </submittedName>
</protein>
<dbReference type="KEGG" id="vg:26639082"/>
<sequence>MNTGVALLAKIAGRDVLLDALWRWVDDRQTEKMEEEASVGAEDCAAARVSGYLTALDDVLTKIEELQTST</sequence>
<dbReference type="RefSeq" id="YP_009212587.1">
    <property type="nucleotide sequence ID" value="NC_028945.1"/>
</dbReference>
<name>A0A0F6YPJ0_9CAUD</name>
<dbReference type="EMBL" id="KR052482">
    <property type="protein sequence ID" value="AKF13610.1"/>
    <property type="molecule type" value="Genomic_DNA"/>
</dbReference>
<gene>
    <name evidence="1" type="ORF">PHIN3_347</name>
</gene>